<proteinExistence type="predicted"/>
<dbReference type="PANTHER" id="PTHR14136:SF25">
    <property type="entry name" value="BTB_POZ DOMAIN-CONTAINING PROTEIN"/>
    <property type="match status" value="1"/>
</dbReference>
<dbReference type="Gene3D" id="2.160.20.80">
    <property type="entry name" value="E3 ubiquitin-protein ligase SopA"/>
    <property type="match status" value="2"/>
</dbReference>
<name>A0ABY6ZIU8_9BACL</name>
<dbReference type="Proteomes" id="UP001164761">
    <property type="component" value="Chromosome"/>
</dbReference>
<protein>
    <submittedName>
        <fullName evidence="1">Pentapeptide repeat-containing protein</fullName>
    </submittedName>
</protein>
<evidence type="ECO:0000313" key="1">
    <source>
        <dbReference type="EMBL" id="WAH42513.1"/>
    </source>
</evidence>
<evidence type="ECO:0000313" key="2">
    <source>
        <dbReference type="Proteomes" id="UP001164761"/>
    </source>
</evidence>
<reference evidence="1" key="1">
    <citation type="submission" date="2022-08" db="EMBL/GenBank/DDBJ databases">
        <title>Alicyclobacillus fastidiosus DSM 17978, complete genome.</title>
        <authorList>
            <person name="Wang Q."/>
            <person name="Cai R."/>
            <person name="Wang Z."/>
        </authorList>
    </citation>
    <scope>NUCLEOTIDE SEQUENCE</scope>
    <source>
        <strain evidence="1">DSM 17978</strain>
    </source>
</reference>
<dbReference type="Pfam" id="PF13599">
    <property type="entry name" value="Pentapeptide_4"/>
    <property type="match status" value="1"/>
</dbReference>
<dbReference type="SUPFAM" id="SSF141571">
    <property type="entry name" value="Pentapeptide repeat-like"/>
    <property type="match status" value="1"/>
</dbReference>
<organism evidence="1 2">
    <name type="scientific">Alicyclobacillus fastidiosus</name>
    <dbReference type="NCBI Taxonomy" id="392011"/>
    <lineage>
        <taxon>Bacteria</taxon>
        <taxon>Bacillati</taxon>
        <taxon>Bacillota</taxon>
        <taxon>Bacilli</taxon>
        <taxon>Bacillales</taxon>
        <taxon>Alicyclobacillaceae</taxon>
        <taxon>Alicyclobacillus</taxon>
    </lineage>
</organism>
<gene>
    <name evidence="1" type="ORF">NZD89_03210</name>
</gene>
<dbReference type="PANTHER" id="PTHR14136">
    <property type="entry name" value="BTB_POZ DOMAIN-CONTAINING PROTEIN KCTD9"/>
    <property type="match status" value="1"/>
</dbReference>
<sequence length="238" mass="26372">MTDKLKEYLEHTFSVYEELKPLEELKEELYQNLQDKMQDFKTEGYDDATALQMTIDSIGEVSELIASIHVDARQLQQIVGMNLSMSNLQYSDLQSVAVHDGKFNYSNLKGSDFSHADLTDSIFKCSNLENAKFDRANLSRAKFRASNLKGASFDGCTLDGTDFSHSNLASVSFDGLILNGTIFNNAGLKGTTFRNSILINVSFKTQAKKAVFDGAVMDKLTYAILQGYGAKLPNVTVV</sequence>
<dbReference type="InterPro" id="IPR051082">
    <property type="entry name" value="Pentapeptide-BTB/POZ_domain"/>
</dbReference>
<keyword evidence="2" id="KW-1185">Reference proteome</keyword>
<dbReference type="RefSeq" id="WP_268006385.1">
    <property type="nucleotide sequence ID" value="NZ_BSUT01000001.1"/>
</dbReference>
<dbReference type="InterPro" id="IPR001646">
    <property type="entry name" value="5peptide_repeat"/>
</dbReference>
<accession>A0ABY6ZIU8</accession>
<dbReference type="EMBL" id="CP104067">
    <property type="protein sequence ID" value="WAH42513.1"/>
    <property type="molecule type" value="Genomic_DNA"/>
</dbReference>